<protein>
    <submittedName>
        <fullName evidence="2">Transcriptional regulator with XRE-family HTH domain</fullName>
    </submittedName>
</protein>
<keyword evidence="3" id="KW-1185">Reference proteome</keyword>
<proteinExistence type="predicted"/>
<dbReference type="Gene3D" id="1.10.260.40">
    <property type="entry name" value="lambda repressor-like DNA-binding domains"/>
    <property type="match status" value="1"/>
</dbReference>
<dbReference type="GO" id="GO:0003677">
    <property type="term" value="F:DNA binding"/>
    <property type="evidence" value="ECO:0007669"/>
    <property type="project" value="InterPro"/>
</dbReference>
<feature type="domain" description="HTH cro/C1-type" evidence="1">
    <location>
        <begin position="38"/>
        <end position="92"/>
    </location>
</feature>
<comment type="caution">
    <text evidence="2">The sequence shown here is derived from an EMBL/GenBank/DDBJ whole genome shotgun (WGS) entry which is preliminary data.</text>
</comment>
<dbReference type="InterPro" id="IPR010982">
    <property type="entry name" value="Lambda_DNA-bd_dom_sf"/>
</dbReference>
<organism evidence="2 3">
    <name type="scientific">Nitrospirillum iridis</name>
    <dbReference type="NCBI Taxonomy" id="765888"/>
    <lineage>
        <taxon>Bacteria</taxon>
        <taxon>Pseudomonadati</taxon>
        <taxon>Pseudomonadota</taxon>
        <taxon>Alphaproteobacteria</taxon>
        <taxon>Rhodospirillales</taxon>
        <taxon>Azospirillaceae</taxon>
        <taxon>Nitrospirillum</taxon>
    </lineage>
</organism>
<dbReference type="Proteomes" id="UP000539175">
    <property type="component" value="Unassembled WGS sequence"/>
</dbReference>
<dbReference type="InterPro" id="IPR041413">
    <property type="entry name" value="MLTR_LBD"/>
</dbReference>
<dbReference type="Gene3D" id="3.30.450.180">
    <property type="match status" value="1"/>
</dbReference>
<reference evidence="2 3" key="1">
    <citation type="submission" date="2020-08" db="EMBL/GenBank/DDBJ databases">
        <title>Genomic Encyclopedia of Type Strains, Phase IV (KMG-IV): sequencing the most valuable type-strain genomes for metagenomic binning, comparative biology and taxonomic classification.</title>
        <authorList>
            <person name="Goeker M."/>
        </authorList>
    </citation>
    <scope>NUCLEOTIDE SEQUENCE [LARGE SCALE GENOMIC DNA]</scope>
    <source>
        <strain evidence="2 3">DSM 22198</strain>
    </source>
</reference>
<dbReference type="PROSITE" id="PS50943">
    <property type="entry name" value="HTH_CROC1"/>
    <property type="match status" value="1"/>
</dbReference>
<evidence type="ECO:0000259" key="1">
    <source>
        <dbReference type="PROSITE" id="PS50943"/>
    </source>
</evidence>
<evidence type="ECO:0000313" key="2">
    <source>
        <dbReference type="EMBL" id="MBB6254684.1"/>
    </source>
</evidence>
<dbReference type="PANTHER" id="PTHR35010:SF4">
    <property type="entry name" value="BLL5781 PROTEIN"/>
    <property type="match status" value="1"/>
</dbReference>
<dbReference type="PANTHER" id="PTHR35010">
    <property type="entry name" value="BLL4672 PROTEIN-RELATED"/>
    <property type="match status" value="1"/>
</dbReference>
<dbReference type="Pfam" id="PF17765">
    <property type="entry name" value="MLTR_LBD"/>
    <property type="match status" value="1"/>
</dbReference>
<dbReference type="InterPro" id="IPR001387">
    <property type="entry name" value="Cro/C1-type_HTH"/>
</dbReference>
<dbReference type="Pfam" id="PF13560">
    <property type="entry name" value="HTH_31"/>
    <property type="match status" value="1"/>
</dbReference>
<dbReference type="EMBL" id="JACIIZ010000019">
    <property type="protein sequence ID" value="MBB6254684.1"/>
    <property type="molecule type" value="Genomic_DNA"/>
</dbReference>
<accession>A0A7X0EHI5</accession>
<dbReference type="CDD" id="cd00093">
    <property type="entry name" value="HTH_XRE"/>
    <property type="match status" value="1"/>
</dbReference>
<evidence type="ECO:0000313" key="3">
    <source>
        <dbReference type="Proteomes" id="UP000539175"/>
    </source>
</evidence>
<gene>
    <name evidence="2" type="ORF">FHS74_005274</name>
</gene>
<dbReference type="SUPFAM" id="SSF47413">
    <property type="entry name" value="lambda repressor-like DNA-binding domains"/>
    <property type="match status" value="1"/>
</dbReference>
<dbReference type="AlphaFoldDB" id="A0A7X0EHI5"/>
<dbReference type="SMART" id="SM00530">
    <property type="entry name" value="HTH_XRE"/>
    <property type="match status" value="1"/>
</dbReference>
<sequence>MVFGDGRRIIKPMSPAPAPLVTPTTVHPTHPTPLGLLLREWRAARRMSQMDLALEAGVSTRHLSCVETGKAQPSRELLARLADTLDMPLRERNALLVAAGYAPRYGERTLTTPEMAPVRQAIDFIINQQEPYPALVMNRRWDVVRINRATARIVSLARGRMPRHNNILRQVFDPEDMRSVMGNWESLAGDLIRHLHDELTATPLDQELRRLLDDVLSYPGVPARWRSRDPDAYPLPLCTTVFAGGALDGQGQPLRFFSTITTFGTARDVTVEELRIECMFPADEQTAERCRQLAAEPA</sequence>
<name>A0A7X0EHI5_9PROT</name>
<dbReference type="RefSeq" id="WP_246463382.1">
    <property type="nucleotide sequence ID" value="NZ_JACIIZ010000019.1"/>
</dbReference>